<proteinExistence type="predicted"/>
<dbReference type="Proteomes" id="UP000324209">
    <property type="component" value="Chromosome"/>
</dbReference>
<dbReference type="KEGG" id="ock:EXM22_07020"/>
<evidence type="ECO:0000313" key="1">
    <source>
        <dbReference type="EMBL" id="QEN07751.1"/>
    </source>
</evidence>
<dbReference type="InterPro" id="IPR011990">
    <property type="entry name" value="TPR-like_helical_dom_sf"/>
</dbReference>
<reference evidence="1 2" key="1">
    <citation type="submission" date="2019-02" db="EMBL/GenBank/DDBJ databases">
        <title>Complete Genome Sequence and Methylome Analysis of free living Spirochaetas.</title>
        <authorList>
            <person name="Fomenkov A."/>
            <person name="Dubinina G."/>
            <person name="Leshcheva N."/>
            <person name="Mikheeva N."/>
            <person name="Grabovich M."/>
            <person name="Vincze T."/>
            <person name="Roberts R.J."/>
        </authorList>
    </citation>
    <scope>NUCLEOTIDE SEQUENCE [LARGE SCALE GENOMIC DNA]</scope>
    <source>
        <strain evidence="1 2">K2</strain>
    </source>
</reference>
<dbReference type="RefSeq" id="WP_149485831.1">
    <property type="nucleotide sequence ID" value="NZ_CP036150.1"/>
</dbReference>
<evidence type="ECO:0008006" key="3">
    <source>
        <dbReference type="Google" id="ProtNLM"/>
    </source>
</evidence>
<gene>
    <name evidence="1" type="ORF">EXM22_07020</name>
</gene>
<evidence type="ECO:0000313" key="2">
    <source>
        <dbReference type="Proteomes" id="UP000324209"/>
    </source>
</evidence>
<dbReference type="Gene3D" id="1.25.40.10">
    <property type="entry name" value="Tetratricopeptide repeat domain"/>
    <property type="match status" value="1"/>
</dbReference>
<keyword evidence="2" id="KW-1185">Reference proteome</keyword>
<name>A0A5C1QJJ0_9SPIO</name>
<accession>A0A5C1QJJ0</accession>
<organism evidence="1 2">
    <name type="scientific">Oceanispirochaeta crateris</name>
    <dbReference type="NCBI Taxonomy" id="2518645"/>
    <lineage>
        <taxon>Bacteria</taxon>
        <taxon>Pseudomonadati</taxon>
        <taxon>Spirochaetota</taxon>
        <taxon>Spirochaetia</taxon>
        <taxon>Spirochaetales</taxon>
        <taxon>Spirochaetaceae</taxon>
        <taxon>Oceanispirochaeta</taxon>
    </lineage>
</organism>
<protein>
    <recommendedName>
        <fullName evidence="3">Tetratricopeptide repeat protein</fullName>
    </recommendedName>
</protein>
<dbReference type="EMBL" id="CP036150">
    <property type="protein sequence ID" value="QEN07751.1"/>
    <property type="molecule type" value="Genomic_DNA"/>
</dbReference>
<dbReference type="AlphaFoldDB" id="A0A5C1QJJ0"/>
<dbReference type="SUPFAM" id="SSF48452">
    <property type="entry name" value="TPR-like"/>
    <property type="match status" value="1"/>
</dbReference>
<sequence>MKKTIIVSILLLLGILFEISSQTQDKELAHLYAHHAWNAYVNEKWPEFRDLTLKGFEYDELNPDLLTFRGLESRRAGHYQEASDWFSKAYYSGFQPEQVNTIDILGWLFEVQYRLGYDEDLVFLYFSSNELMRDNPDILFYTVLSLQRQGNFTKAIELAAEGVYRFQDQRFLILLSSWTPESYYPGILSEYIRRQGILYPDLMARTILSPECKNSRSLAALYLEQYQDLNSWYFREILFELPSEAGAVLDFTDSERVWPLLSLQMYIQKNPDIGSLMHRITRISLDSTGDGIADFFLRKSDNELEWMIDPDQDGIIDSHLKWNESNQLMEILYQDVRSLHHLYYYNYPYLDRIIINGENRNQREYRYLPGSFEYPLIEAQENLHVSLLLHPEKIKMINFPESEILRNSFSLIDSVTIPRISPFREYTVVDGMIRRFREDSNFDGQFDRVVLLNDWLPFEGYRDIDGDGEFDLKEKYVSGRFSGFEYEGEMGRLEEIQDLWNRRRFQLWDFSKDGFYNALLEQKDDGSWVERILDTKSGQQ</sequence>
<dbReference type="OrthoDB" id="366290at2"/>